<dbReference type="PANTHER" id="PTHR42904">
    <property type="entry name" value="NUDIX HYDROLASE, NUDC SUBFAMILY"/>
    <property type="match status" value="1"/>
</dbReference>
<evidence type="ECO:0000256" key="6">
    <source>
        <dbReference type="ARBA" id="ARBA00022801"/>
    </source>
</evidence>
<keyword evidence="8" id="KW-0520">NAD</keyword>
<dbReference type="PROSITE" id="PS51462">
    <property type="entry name" value="NUDIX"/>
    <property type="match status" value="1"/>
</dbReference>
<keyword evidence="7" id="KW-0460">Magnesium</keyword>
<dbReference type="RefSeq" id="WP_125576969.1">
    <property type="nucleotide sequence ID" value="NZ_JBHSSO010000010.1"/>
</dbReference>
<evidence type="ECO:0000256" key="4">
    <source>
        <dbReference type="ARBA" id="ARBA00012381"/>
    </source>
</evidence>
<comment type="caution">
    <text evidence="11">The sequence shown here is derived from an EMBL/GenBank/DDBJ whole genome shotgun (WGS) entry which is preliminary data.</text>
</comment>
<evidence type="ECO:0000256" key="7">
    <source>
        <dbReference type="ARBA" id="ARBA00022842"/>
    </source>
</evidence>
<keyword evidence="6 11" id="KW-0378">Hydrolase</keyword>
<name>A0ABW1U7E8_9LACO</name>
<dbReference type="InterPro" id="IPR050241">
    <property type="entry name" value="NAD-cap_RNA_hydrolase_NudC"/>
</dbReference>
<evidence type="ECO:0000256" key="1">
    <source>
        <dbReference type="ARBA" id="ARBA00001946"/>
    </source>
</evidence>
<evidence type="ECO:0000256" key="3">
    <source>
        <dbReference type="ARBA" id="ARBA00009595"/>
    </source>
</evidence>
<evidence type="ECO:0000256" key="8">
    <source>
        <dbReference type="ARBA" id="ARBA00023027"/>
    </source>
</evidence>
<dbReference type="InterPro" id="IPR015797">
    <property type="entry name" value="NUDIX_hydrolase-like_dom_sf"/>
</dbReference>
<dbReference type="NCBIfam" id="NF001299">
    <property type="entry name" value="PRK00241.1"/>
    <property type="match status" value="1"/>
</dbReference>
<comment type="similarity">
    <text evidence="3">Belongs to the Nudix hydrolase family. NudC subfamily.</text>
</comment>
<comment type="catalytic activity">
    <reaction evidence="9">
        <text>a 5'-end NAD(+)-phospho-ribonucleoside in mRNA + H2O = a 5'-end phospho-adenosine-phospho-ribonucleoside in mRNA + beta-nicotinamide D-ribonucleotide + 2 H(+)</text>
        <dbReference type="Rhea" id="RHEA:60876"/>
        <dbReference type="Rhea" id="RHEA-COMP:15698"/>
        <dbReference type="Rhea" id="RHEA-COMP:15719"/>
        <dbReference type="ChEBI" id="CHEBI:14649"/>
        <dbReference type="ChEBI" id="CHEBI:15377"/>
        <dbReference type="ChEBI" id="CHEBI:15378"/>
        <dbReference type="ChEBI" id="CHEBI:144029"/>
        <dbReference type="ChEBI" id="CHEBI:144051"/>
    </reaction>
    <physiologicalReaction direction="left-to-right" evidence="9">
        <dbReference type="Rhea" id="RHEA:60877"/>
    </physiologicalReaction>
</comment>
<gene>
    <name evidence="11" type="primary">nudC</name>
    <name evidence="11" type="ORF">ACFP1M_03625</name>
</gene>
<evidence type="ECO:0000256" key="5">
    <source>
        <dbReference type="ARBA" id="ARBA00022723"/>
    </source>
</evidence>
<dbReference type="EMBL" id="JBHSSO010000010">
    <property type="protein sequence ID" value="MFC6289290.1"/>
    <property type="molecule type" value="Genomic_DNA"/>
</dbReference>
<dbReference type="CDD" id="cd03429">
    <property type="entry name" value="NUDIX_NADH_pyrophosphatase_Nudt13"/>
    <property type="match status" value="1"/>
</dbReference>
<keyword evidence="5" id="KW-0479">Metal-binding</keyword>
<reference evidence="12" key="1">
    <citation type="journal article" date="2019" name="Int. J. Syst. Evol. Microbiol.">
        <title>The Global Catalogue of Microorganisms (GCM) 10K type strain sequencing project: providing services to taxonomists for standard genome sequencing and annotation.</title>
        <authorList>
            <consortium name="The Broad Institute Genomics Platform"/>
            <consortium name="The Broad Institute Genome Sequencing Center for Infectious Disease"/>
            <person name="Wu L."/>
            <person name="Ma J."/>
        </authorList>
    </citation>
    <scope>NUCLEOTIDE SEQUENCE [LARGE SCALE GENOMIC DNA]</scope>
    <source>
        <strain evidence="12">CCM 8893</strain>
    </source>
</reference>
<dbReference type="InterPro" id="IPR049734">
    <property type="entry name" value="NudC-like_C"/>
</dbReference>
<dbReference type="Pfam" id="PF00293">
    <property type="entry name" value="NUDIX"/>
    <property type="match status" value="1"/>
</dbReference>
<dbReference type="EC" id="3.6.1.22" evidence="4"/>
<evidence type="ECO:0000256" key="9">
    <source>
        <dbReference type="ARBA" id="ARBA00023679"/>
    </source>
</evidence>
<evidence type="ECO:0000313" key="11">
    <source>
        <dbReference type="EMBL" id="MFC6289290.1"/>
    </source>
</evidence>
<evidence type="ECO:0000259" key="10">
    <source>
        <dbReference type="PROSITE" id="PS51462"/>
    </source>
</evidence>
<protein>
    <recommendedName>
        <fullName evidence="4">NAD(+) diphosphatase</fullName>
        <ecNumber evidence="4">3.6.1.22</ecNumber>
    </recommendedName>
</protein>
<dbReference type="GO" id="GO:0016787">
    <property type="term" value="F:hydrolase activity"/>
    <property type="evidence" value="ECO:0007669"/>
    <property type="project" value="UniProtKB-KW"/>
</dbReference>
<organism evidence="11 12">
    <name type="scientific">Levilactobacillus angrenensis</name>
    <dbReference type="NCBI Taxonomy" id="2486020"/>
    <lineage>
        <taxon>Bacteria</taxon>
        <taxon>Bacillati</taxon>
        <taxon>Bacillota</taxon>
        <taxon>Bacilli</taxon>
        <taxon>Lactobacillales</taxon>
        <taxon>Lactobacillaceae</taxon>
        <taxon>Levilactobacillus</taxon>
    </lineage>
</organism>
<comment type="cofactor">
    <cofactor evidence="2">
        <name>Zn(2+)</name>
        <dbReference type="ChEBI" id="CHEBI:29105"/>
    </cofactor>
</comment>
<evidence type="ECO:0000256" key="2">
    <source>
        <dbReference type="ARBA" id="ARBA00001947"/>
    </source>
</evidence>
<dbReference type="InterPro" id="IPR020084">
    <property type="entry name" value="NUDIX_hydrolase_CS"/>
</dbReference>
<dbReference type="InterPro" id="IPR015376">
    <property type="entry name" value="Znr_NADH_PPase"/>
</dbReference>
<dbReference type="Pfam" id="PF09297">
    <property type="entry name" value="Zn_ribbon_NUD"/>
    <property type="match status" value="1"/>
</dbReference>
<dbReference type="InterPro" id="IPR000086">
    <property type="entry name" value="NUDIX_hydrolase_dom"/>
</dbReference>
<accession>A0ABW1U7E8</accession>
<dbReference type="PROSITE" id="PS00893">
    <property type="entry name" value="NUDIX_BOX"/>
    <property type="match status" value="1"/>
</dbReference>
<comment type="cofactor">
    <cofactor evidence="1">
        <name>Mg(2+)</name>
        <dbReference type="ChEBI" id="CHEBI:18420"/>
    </cofactor>
</comment>
<dbReference type="Gene3D" id="3.90.79.20">
    <property type="match status" value="1"/>
</dbReference>
<keyword evidence="12" id="KW-1185">Reference proteome</keyword>
<dbReference type="SUPFAM" id="SSF55811">
    <property type="entry name" value="Nudix"/>
    <property type="match status" value="1"/>
</dbReference>
<proteinExistence type="inferred from homology"/>
<dbReference type="Gene3D" id="3.90.79.10">
    <property type="entry name" value="Nucleoside Triphosphate Pyrophosphohydrolase"/>
    <property type="match status" value="1"/>
</dbReference>
<evidence type="ECO:0000313" key="12">
    <source>
        <dbReference type="Proteomes" id="UP001596258"/>
    </source>
</evidence>
<dbReference type="Proteomes" id="UP001596258">
    <property type="component" value="Unassembled WGS sequence"/>
</dbReference>
<feature type="domain" description="Nudix hydrolase" evidence="10">
    <location>
        <begin position="145"/>
        <end position="270"/>
    </location>
</feature>
<dbReference type="PANTHER" id="PTHR42904:SF6">
    <property type="entry name" value="NAD-CAPPED RNA HYDROLASE NUDT12"/>
    <property type="match status" value="1"/>
</dbReference>
<sequence>MLQDIAPHVFKNQFDQRRDPRPTDGVFVYHDGQLLVSDQQAIPRVSDLAKWGGSTSQLTYLFTIDETAYYLTLESLAPTTTRQYQSVNALRHSQPQALAFASATAAHLGHWYASNQFCGRCGHRLTPGTTERNLVCDHCGNQLFPTIAPAIIVGVTHGEQLLLTKFLTGYDRYALLSGYVEIGETLADTVRREVHEEVGLGVHNIRYYGSQPWGASGSLLMGFFADLNQDVAIRLEKDELAQAQWFDRTELPHDDTTASLSWQMIEAFRHGNA</sequence>